<dbReference type="AlphaFoldDB" id="A0A6C0CGS9"/>
<proteinExistence type="predicted"/>
<protein>
    <submittedName>
        <fullName evidence="1">Uncharacterized protein</fullName>
    </submittedName>
</protein>
<dbReference type="EMBL" id="MN739412">
    <property type="protein sequence ID" value="QHT03467.1"/>
    <property type="molecule type" value="Genomic_DNA"/>
</dbReference>
<name>A0A6C0CGS9_9ZZZZ</name>
<accession>A0A6C0CGS9</accession>
<organism evidence="1">
    <name type="scientific">viral metagenome</name>
    <dbReference type="NCBI Taxonomy" id="1070528"/>
    <lineage>
        <taxon>unclassified sequences</taxon>
        <taxon>metagenomes</taxon>
        <taxon>organismal metagenomes</taxon>
    </lineage>
</organism>
<reference evidence="1" key="1">
    <citation type="journal article" date="2020" name="Nature">
        <title>Giant virus diversity and host interactions through global metagenomics.</title>
        <authorList>
            <person name="Schulz F."/>
            <person name="Roux S."/>
            <person name="Paez-Espino D."/>
            <person name="Jungbluth S."/>
            <person name="Walsh D.A."/>
            <person name="Denef V.J."/>
            <person name="McMahon K.D."/>
            <person name="Konstantinidis K.T."/>
            <person name="Eloe-Fadrosh E.A."/>
            <person name="Kyrpides N.C."/>
            <person name="Woyke T."/>
        </authorList>
    </citation>
    <scope>NUCLEOTIDE SEQUENCE</scope>
    <source>
        <strain evidence="1">GVMAG-M-3300021079-18</strain>
    </source>
</reference>
<evidence type="ECO:0000313" key="1">
    <source>
        <dbReference type="EMBL" id="QHT03467.1"/>
    </source>
</evidence>
<sequence>MEPKPGENPFFDAVFREGSLQDEVLYVPETSFLPTIWSRLGVTKKDLAKVDKDLFYFLLDQMFHELWTESKFEQNGVNLEGIKLGKRITLRKRNGTTVQFIKGWISKPHIDMYLRRFILGDGKNSTNPFNMVIPRGEDRAEVYLPDVTYLRDLYERLGVDNFNDTGLDAADYFSAWRGVRPEESQQMEQITIGREVFYILWQETHMKADRSPVELIYLDSLPEIVLERLVQRVENRKQAGGFFPGLTRDLLQQISSPDLRGKDLIGLCIQNSQVNRYCNQDNQRLFRNRLLSEFDLDWSVDRRGFATPRELYVQLWKKYYVVTHLEGEYHALSITGPTNLEPIVRIVPSPDWSEGGDKRLFFFPDNPELTFIVSRNGDQITTIHAENVLTLVAEDELMEVIELIFERNITDITLGWNHNLIYQDRVVLGWDQDRADYDREVLWYVETAELPEDRRMERDLLYVWPLE</sequence>